<dbReference type="Proteomes" id="UP000214603">
    <property type="component" value="Unassembled WGS sequence"/>
</dbReference>
<evidence type="ECO:0000313" key="3">
    <source>
        <dbReference type="EMBL" id="OWT62064.1"/>
    </source>
</evidence>
<evidence type="ECO:0000313" key="4">
    <source>
        <dbReference type="Proteomes" id="UP000214603"/>
    </source>
</evidence>
<evidence type="ECO:0000256" key="1">
    <source>
        <dbReference type="ARBA" id="ARBA00005254"/>
    </source>
</evidence>
<keyword evidence="4" id="KW-1185">Reference proteome</keyword>
<dbReference type="RefSeq" id="WP_088603152.1">
    <property type="nucleotide sequence ID" value="NZ_NJIH01000004.1"/>
</dbReference>
<name>A0A225MLI6_9BURK</name>
<dbReference type="FunFam" id="3.90.226.10:FF:000009">
    <property type="entry name" value="Carnitinyl-CoA dehydratase"/>
    <property type="match status" value="1"/>
</dbReference>
<dbReference type="PANTHER" id="PTHR11941">
    <property type="entry name" value="ENOYL-COA HYDRATASE-RELATED"/>
    <property type="match status" value="1"/>
</dbReference>
<organism evidence="3 4">
    <name type="scientific">Candidimonas nitroreducens</name>
    <dbReference type="NCBI Taxonomy" id="683354"/>
    <lineage>
        <taxon>Bacteria</taxon>
        <taxon>Pseudomonadati</taxon>
        <taxon>Pseudomonadota</taxon>
        <taxon>Betaproteobacteria</taxon>
        <taxon>Burkholderiales</taxon>
        <taxon>Alcaligenaceae</taxon>
        <taxon>Candidimonas</taxon>
    </lineage>
</organism>
<dbReference type="InterPro" id="IPR029045">
    <property type="entry name" value="ClpP/crotonase-like_dom_sf"/>
</dbReference>
<dbReference type="GO" id="GO:0006635">
    <property type="term" value="P:fatty acid beta-oxidation"/>
    <property type="evidence" value="ECO:0007669"/>
    <property type="project" value="TreeGrafter"/>
</dbReference>
<sequence>MSYQTLSLEVDAQGIATLTLNRPDSRNALNVQMCAEFLQVLDAVEQDPQVRVVLVRGAGTAFCAGADLKERKTMSHAEMMARRMAGLTAYNAIEKVSRPVVALVHGPAYGSGCEIVAACDFAWATEQATFRYPEVGWGTVGATQRIPRIAGLRVAKELLFTGRIFTAAEALEYGLVNRVLEAGRFESEALEMARHIAQAQPLTVSLTKHSLNAGVETTREGAMAIELLAIEKNLRGMDWKAAIAGFGTTKEA</sequence>
<dbReference type="OrthoDB" id="4608673at2"/>
<dbReference type="Gene3D" id="3.90.226.10">
    <property type="entry name" value="2-enoyl-CoA Hydratase, Chain A, domain 1"/>
    <property type="match status" value="1"/>
</dbReference>
<dbReference type="PANTHER" id="PTHR11941:SF54">
    <property type="entry name" value="ENOYL-COA HYDRATASE, MITOCHONDRIAL"/>
    <property type="match status" value="1"/>
</dbReference>
<protein>
    <submittedName>
        <fullName evidence="3">Enoyl-CoA hydratase</fullName>
    </submittedName>
</protein>
<dbReference type="EMBL" id="NJIH01000004">
    <property type="protein sequence ID" value="OWT62064.1"/>
    <property type="molecule type" value="Genomic_DNA"/>
</dbReference>
<keyword evidence="2" id="KW-0456">Lyase</keyword>
<dbReference type="CDD" id="cd06558">
    <property type="entry name" value="crotonase-like"/>
    <property type="match status" value="1"/>
</dbReference>
<comment type="similarity">
    <text evidence="1">Belongs to the enoyl-CoA hydratase/isomerase family.</text>
</comment>
<reference evidence="4" key="1">
    <citation type="submission" date="2017-06" db="EMBL/GenBank/DDBJ databases">
        <title>Herbaspirillum phytohormonus sp. nov., isolated from the root nodule of Robinia pseudoacacia in lead-zinc mine.</title>
        <authorList>
            <person name="Fan M."/>
            <person name="Lin Y."/>
        </authorList>
    </citation>
    <scope>NUCLEOTIDE SEQUENCE [LARGE SCALE GENOMIC DNA]</scope>
    <source>
        <strain evidence="4">SC-089</strain>
    </source>
</reference>
<dbReference type="AlphaFoldDB" id="A0A225MLI6"/>
<dbReference type="SUPFAM" id="SSF52096">
    <property type="entry name" value="ClpP/crotonase"/>
    <property type="match status" value="1"/>
</dbReference>
<proteinExistence type="inferred from homology"/>
<dbReference type="InterPro" id="IPR001753">
    <property type="entry name" value="Enoyl-CoA_hydra/iso"/>
</dbReference>
<gene>
    <name evidence="3" type="ORF">CEY11_09690</name>
</gene>
<dbReference type="GO" id="GO:0016829">
    <property type="term" value="F:lyase activity"/>
    <property type="evidence" value="ECO:0007669"/>
    <property type="project" value="UniProtKB-KW"/>
</dbReference>
<dbReference type="Pfam" id="PF00378">
    <property type="entry name" value="ECH_1"/>
    <property type="match status" value="1"/>
</dbReference>
<evidence type="ECO:0000256" key="2">
    <source>
        <dbReference type="ARBA" id="ARBA00023239"/>
    </source>
</evidence>
<accession>A0A225MLI6</accession>
<comment type="caution">
    <text evidence="3">The sequence shown here is derived from an EMBL/GenBank/DDBJ whole genome shotgun (WGS) entry which is preliminary data.</text>
</comment>